<proteinExistence type="inferred from homology"/>
<keyword evidence="6 15" id="KW-0863">Zinc-finger</keyword>
<evidence type="ECO:0000256" key="5">
    <source>
        <dbReference type="ARBA" id="ARBA00022763"/>
    </source>
</evidence>
<dbReference type="Pfam" id="PF06827">
    <property type="entry name" value="zf-FPG_IleRS"/>
    <property type="match status" value="1"/>
</dbReference>
<evidence type="ECO:0000256" key="13">
    <source>
        <dbReference type="ARBA" id="ARBA00023295"/>
    </source>
</evidence>
<dbReference type="InterPro" id="IPR010663">
    <property type="entry name" value="Znf_FPG/IleRS"/>
</dbReference>
<evidence type="ECO:0000256" key="8">
    <source>
        <dbReference type="ARBA" id="ARBA00022833"/>
    </source>
</evidence>
<dbReference type="GO" id="GO:0003684">
    <property type="term" value="F:damaged DNA binding"/>
    <property type="evidence" value="ECO:0007669"/>
    <property type="project" value="InterPro"/>
</dbReference>
<dbReference type="OrthoDB" id="9800855at2"/>
<evidence type="ECO:0000259" key="17">
    <source>
        <dbReference type="PROSITE" id="PS51066"/>
    </source>
</evidence>
<dbReference type="InterPro" id="IPR044090">
    <property type="entry name" value="Nei2_N"/>
</dbReference>
<evidence type="ECO:0000256" key="6">
    <source>
        <dbReference type="ARBA" id="ARBA00022771"/>
    </source>
</evidence>
<feature type="region of interest" description="Disordered" evidence="16">
    <location>
        <begin position="211"/>
        <end position="244"/>
    </location>
</feature>
<dbReference type="InterPro" id="IPR000214">
    <property type="entry name" value="Znf_DNA_glyclase/AP_lyase"/>
</dbReference>
<dbReference type="Proteomes" id="UP000192445">
    <property type="component" value="Chromosome"/>
</dbReference>
<keyword evidence="9" id="KW-0238">DNA-binding</keyword>
<comment type="cofactor">
    <cofactor evidence="1">
        <name>Zn(2+)</name>
        <dbReference type="ChEBI" id="CHEBI:29105"/>
    </cofactor>
</comment>
<dbReference type="Gene3D" id="1.10.8.50">
    <property type="match status" value="1"/>
</dbReference>
<gene>
    <name evidence="19" type="ORF">B1H20_27265</name>
</gene>
<feature type="domain" description="Formamidopyrimidine-DNA glycosylase catalytic" evidence="18">
    <location>
        <begin position="2"/>
        <end position="130"/>
    </location>
</feature>
<evidence type="ECO:0000256" key="11">
    <source>
        <dbReference type="ARBA" id="ARBA00023239"/>
    </source>
</evidence>
<dbReference type="SUPFAM" id="SSF57716">
    <property type="entry name" value="Glucocorticoid receptor-like (DNA-binding domain)"/>
    <property type="match status" value="1"/>
</dbReference>
<dbReference type="GO" id="GO:0140078">
    <property type="term" value="F:class I DNA-(apurinic or apyrimidinic site) endonuclease activity"/>
    <property type="evidence" value="ECO:0007669"/>
    <property type="project" value="UniProtKB-EC"/>
</dbReference>
<dbReference type="InterPro" id="IPR015887">
    <property type="entry name" value="DNA_glyclase_Znf_dom_DNA_BS"/>
</dbReference>
<keyword evidence="13" id="KW-0326">Glycosidase</keyword>
<keyword evidence="10" id="KW-0234">DNA repair</keyword>
<dbReference type="Pfam" id="PF06831">
    <property type="entry name" value="H2TH"/>
    <property type="match status" value="1"/>
</dbReference>
<keyword evidence="4" id="KW-0479">Metal-binding</keyword>
<dbReference type="KEGG" id="svu:B1H20_27265"/>
<dbReference type="EC" id="4.2.99.18" evidence="3"/>
<keyword evidence="5" id="KW-0227">DNA damage</keyword>
<sequence>MPEGDTVLQTAARLHTALAGRELTRSDLRVPRFATADLTGRTVLDVVARGKHLLTRVEGGLTLHSHLRMDGAWRVYAPGERWRGGPGHQIRAILGNSGHTAVGYRLPVLELLRTDEESRAVGHLGPDLLGPDWDVDLALERLLAAPERPIGEALLDQRNLAGIGNVYKCELCFLARVTPWLPVGDLPEGVLPRLVTAAERLLYANRDRPTRTTTIAAELRTPPPRPREPDPTAAEVPAPGRARTLPPVRVREPLYVYGRGRRPCLRCGTPIRRADQDDRPTYWCPACQSGPTPQGASGGS</sequence>
<reference evidence="19 20" key="1">
    <citation type="submission" date="2017-03" db="EMBL/GenBank/DDBJ databases">
        <title>Complete Genome Sequence of a natural compounds producer, Streptomyces violaceus S21.</title>
        <authorList>
            <person name="Zhong C."/>
            <person name="Zhao Z."/>
            <person name="Fu J."/>
            <person name="Zong G."/>
            <person name="Qin R."/>
            <person name="Cao G."/>
        </authorList>
    </citation>
    <scope>NUCLEOTIDE SEQUENCE [LARGE SCALE GENOMIC DNA]</scope>
    <source>
        <strain evidence="19 20">S21</strain>
    </source>
</reference>
<dbReference type="STRING" id="1935.B1H20_27265"/>
<dbReference type="GO" id="GO:0006284">
    <property type="term" value="P:base-excision repair"/>
    <property type="evidence" value="ECO:0007669"/>
    <property type="project" value="InterPro"/>
</dbReference>
<evidence type="ECO:0000256" key="2">
    <source>
        <dbReference type="ARBA" id="ARBA00009409"/>
    </source>
</evidence>
<dbReference type="InterPro" id="IPR035937">
    <property type="entry name" value="FPG_N"/>
</dbReference>
<comment type="catalytic activity">
    <reaction evidence="14">
        <text>2'-deoxyribonucleotide-(2'-deoxyribose 5'-phosphate)-2'-deoxyribonucleotide-DNA = a 3'-end 2'-deoxyribonucleotide-(2,3-dehydro-2,3-deoxyribose 5'-phosphate)-DNA + a 5'-end 5'-phospho-2'-deoxyribonucleoside-DNA + H(+)</text>
        <dbReference type="Rhea" id="RHEA:66592"/>
        <dbReference type="Rhea" id="RHEA-COMP:13180"/>
        <dbReference type="Rhea" id="RHEA-COMP:16897"/>
        <dbReference type="Rhea" id="RHEA-COMP:17067"/>
        <dbReference type="ChEBI" id="CHEBI:15378"/>
        <dbReference type="ChEBI" id="CHEBI:136412"/>
        <dbReference type="ChEBI" id="CHEBI:157695"/>
        <dbReference type="ChEBI" id="CHEBI:167181"/>
        <dbReference type="EC" id="4.2.99.18"/>
    </reaction>
</comment>
<dbReference type="Pfam" id="PF01149">
    <property type="entry name" value="Fapy_DNA_glyco"/>
    <property type="match status" value="1"/>
</dbReference>
<dbReference type="PROSITE" id="PS51066">
    <property type="entry name" value="ZF_FPG_2"/>
    <property type="match status" value="1"/>
</dbReference>
<feature type="region of interest" description="Disordered" evidence="16">
    <location>
        <begin position="268"/>
        <end position="300"/>
    </location>
</feature>
<dbReference type="SUPFAM" id="SSF46946">
    <property type="entry name" value="S13-like H2TH domain"/>
    <property type="match status" value="1"/>
</dbReference>
<evidence type="ECO:0000256" key="14">
    <source>
        <dbReference type="ARBA" id="ARBA00044632"/>
    </source>
</evidence>
<keyword evidence="12" id="KW-0511">Multifunctional enzyme</keyword>
<evidence type="ECO:0000313" key="20">
    <source>
        <dbReference type="Proteomes" id="UP000192445"/>
    </source>
</evidence>
<keyword evidence="7" id="KW-0378">Hydrolase</keyword>
<evidence type="ECO:0000256" key="9">
    <source>
        <dbReference type="ARBA" id="ARBA00023125"/>
    </source>
</evidence>
<dbReference type="InterPro" id="IPR015886">
    <property type="entry name" value="H2TH_FPG"/>
</dbReference>
<keyword evidence="11" id="KW-0456">Lyase</keyword>
<dbReference type="AlphaFoldDB" id="A0A1V0UHX3"/>
<organism evidence="19 20">
    <name type="scientific">Streptomyces violaceoruber</name>
    <dbReference type="NCBI Taxonomy" id="1935"/>
    <lineage>
        <taxon>Bacteria</taxon>
        <taxon>Bacillati</taxon>
        <taxon>Actinomycetota</taxon>
        <taxon>Actinomycetes</taxon>
        <taxon>Kitasatosporales</taxon>
        <taxon>Streptomycetaceae</taxon>
        <taxon>Streptomyces</taxon>
        <taxon>Streptomyces violaceoruber group</taxon>
    </lineage>
</organism>
<dbReference type="RefSeq" id="WP_030726343.1">
    <property type="nucleotide sequence ID" value="NZ_CP020570.1"/>
</dbReference>
<keyword evidence="8" id="KW-0862">Zinc</keyword>
<dbReference type="InterPro" id="IPR012319">
    <property type="entry name" value="FPG_cat"/>
</dbReference>
<dbReference type="CDD" id="cd08971">
    <property type="entry name" value="AcNei2_N"/>
    <property type="match status" value="1"/>
</dbReference>
<dbReference type="EMBL" id="CP020570">
    <property type="protein sequence ID" value="ARF64680.1"/>
    <property type="molecule type" value="Genomic_DNA"/>
</dbReference>
<comment type="similarity">
    <text evidence="2">Belongs to the FPG family.</text>
</comment>
<evidence type="ECO:0000256" key="7">
    <source>
        <dbReference type="ARBA" id="ARBA00022801"/>
    </source>
</evidence>
<dbReference type="PROSITE" id="PS51068">
    <property type="entry name" value="FPG_CAT"/>
    <property type="match status" value="1"/>
</dbReference>
<evidence type="ECO:0000313" key="19">
    <source>
        <dbReference type="EMBL" id="ARF64680.1"/>
    </source>
</evidence>
<dbReference type="Gene3D" id="3.20.190.10">
    <property type="entry name" value="MutM-like, N-terminal"/>
    <property type="match status" value="1"/>
</dbReference>
<evidence type="ECO:0000256" key="15">
    <source>
        <dbReference type="PROSITE-ProRule" id="PRU00391"/>
    </source>
</evidence>
<accession>A0A1V0UHX3</accession>
<evidence type="ECO:0000256" key="12">
    <source>
        <dbReference type="ARBA" id="ARBA00023268"/>
    </source>
</evidence>
<dbReference type="PANTHER" id="PTHR42697:SF1">
    <property type="entry name" value="ENDONUCLEASE 8"/>
    <property type="match status" value="1"/>
</dbReference>
<dbReference type="SMART" id="SM01232">
    <property type="entry name" value="H2TH"/>
    <property type="match status" value="1"/>
</dbReference>
<dbReference type="SUPFAM" id="SSF81624">
    <property type="entry name" value="N-terminal domain of MutM-like DNA repair proteins"/>
    <property type="match status" value="1"/>
</dbReference>
<evidence type="ECO:0000256" key="16">
    <source>
        <dbReference type="SAM" id="MobiDB-lite"/>
    </source>
</evidence>
<dbReference type="SMART" id="SM00898">
    <property type="entry name" value="Fapy_DNA_glyco"/>
    <property type="match status" value="1"/>
</dbReference>
<dbReference type="PROSITE" id="PS01242">
    <property type="entry name" value="ZF_FPG_1"/>
    <property type="match status" value="1"/>
</dbReference>
<feature type="domain" description="FPG-type" evidence="17">
    <location>
        <begin position="255"/>
        <end position="289"/>
    </location>
</feature>
<dbReference type="InterPro" id="IPR010979">
    <property type="entry name" value="Ribosomal_uS13-like_H2TH"/>
</dbReference>
<dbReference type="PANTHER" id="PTHR42697">
    <property type="entry name" value="ENDONUCLEASE 8"/>
    <property type="match status" value="1"/>
</dbReference>
<evidence type="ECO:0000256" key="4">
    <source>
        <dbReference type="ARBA" id="ARBA00022723"/>
    </source>
</evidence>
<feature type="compositionally biased region" description="Polar residues" evidence="16">
    <location>
        <begin position="289"/>
        <end position="300"/>
    </location>
</feature>
<evidence type="ECO:0000259" key="18">
    <source>
        <dbReference type="PROSITE" id="PS51068"/>
    </source>
</evidence>
<dbReference type="GO" id="GO:0000703">
    <property type="term" value="F:oxidized pyrimidine nucleobase lesion DNA N-glycosylase activity"/>
    <property type="evidence" value="ECO:0007669"/>
    <property type="project" value="TreeGrafter"/>
</dbReference>
<protein>
    <recommendedName>
        <fullName evidence="3">DNA-(apurinic or apyrimidinic site) lyase</fullName>
        <ecNumber evidence="3">4.2.99.18</ecNumber>
    </recommendedName>
</protein>
<evidence type="ECO:0000256" key="10">
    <source>
        <dbReference type="ARBA" id="ARBA00023204"/>
    </source>
</evidence>
<evidence type="ECO:0000256" key="3">
    <source>
        <dbReference type="ARBA" id="ARBA00012720"/>
    </source>
</evidence>
<evidence type="ECO:0000256" key="1">
    <source>
        <dbReference type="ARBA" id="ARBA00001947"/>
    </source>
</evidence>
<dbReference type="GO" id="GO:0008270">
    <property type="term" value="F:zinc ion binding"/>
    <property type="evidence" value="ECO:0007669"/>
    <property type="project" value="UniProtKB-KW"/>
</dbReference>
<name>A0A1V0UHX3_STRVN</name>